<reference evidence="1" key="1">
    <citation type="submission" date="2018-05" db="EMBL/GenBank/DDBJ databases">
        <authorList>
            <person name="Lanie J.A."/>
            <person name="Ng W.-L."/>
            <person name="Kazmierczak K.M."/>
            <person name="Andrzejewski T.M."/>
            <person name="Davidsen T.M."/>
            <person name="Wayne K.J."/>
            <person name="Tettelin H."/>
            <person name="Glass J.I."/>
            <person name="Rusch D."/>
            <person name="Podicherti R."/>
            <person name="Tsui H.-C.T."/>
            <person name="Winkler M.E."/>
        </authorList>
    </citation>
    <scope>NUCLEOTIDE SEQUENCE</scope>
</reference>
<dbReference type="AlphaFoldDB" id="A0A382GCV8"/>
<dbReference type="Pfam" id="PF18886">
    <property type="entry name" value="DUF5649"/>
    <property type="match status" value="2"/>
</dbReference>
<dbReference type="InterPro" id="IPR043709">
    <property type="entry name" value="DUF5649"/>
</dbReference>
<accession>A0A382GCV8</accession>
<evidence type="ECO:0000313" key="1">
    <source>
        <dbReference type="EMBL" id="SVB72749.1"/>
    </source>
</evidence>
<proteinExistence type="predicted"/>
<sequence>MNARATAGDITDTGILTVTGTSTFTVAGGQSIILGSDGGTFTGAVTFATSSGTLLSVEINDSNAFEIQELTVTQDLTVTAGDDITDSDTITVGRNLVATTDDNNGEINLDTLRVDGTIALTTNDAANN</sequence>
<feature type="non-terminal residue" evidence="1">
    <location>
        <position position="128"/>
    </location>
</feature>
<name>A0A382GCV8_9ZZZZ</name>
<gene>
    <name evidence="1" type="ORF">METZ01_LOCUS225603</name>
</gene>
<organism evidence="1">
    <name type="scientific">marine metagenome</name>
    <dbReference type="NCBI Taxonomy" id="408172"/>
    <lineage>
        <taxon>unclassified sequences</taxon>
        <taxon>metagenomes</taxon>
        <taxon>ecological metagenomes</taxon>
    </lineage>
</organism>
<protein>
    <submittedName>
        <fullName evidence="1">Uncharacterized protein</fullName>
    </submittedName>
</protein>
<dbReference type="EMBL" id="UINC01054713">
    <property type="protein sequence ID" value="SVB72749.1"/>
    <property type="molecule type" value="Genomic_DNA"/>
</dbReference>